<reference evidence="2" key="2">
    <citation type="journal article" date="2023" name="IMA Fungus">
        <title>Comparative genomic study of the Penicillium genus elucidates a diverse pangenome and 15 lateral gene transfer events.</title>
        <authorList>
            <person name="Petersen C."/>
            <person name="Sorensen T."/>
            <person name="Nielsen M.R."/>
            <person name="Sondergaard T.E."/>
            <person name="Sorensen J.L."/>
            <person name="Fitzpatrick D.A."/>
            <person name="Frisvad J.C."/>
            <person name="Nielsen K.L."/>
        </authorList>
    </citation>
    <scope>NUCLEOTIDE SEQUENCE</scope>
    <source>
        <strain evidence="2">IBT 29495</strain>
    </source>
</reference>
<feature type="compositionally biased region" description="Polar residues" evidence="1">
    <location>
        <begin position="354"/>
        <end position="395"/>
    </location>
</feature>
<evidence type="ECO:0000313" key="3">
    <source>
        <dbReference type="Proteomes" id="UP001149954"/>
    </source>
</evidence>
<accession>A0A9W9XS84</accession>
<evidence type="ECO:0000313" key="2">
    <source>
        <dbReference type="EMBL" id="KAJ5502362.1"/>
    </source>
</evidence>
<feature type="region of interest" description="Disordered" evidence="1">
    <location>
        <begin position="555"/>
        <end position="575"/>
    </location>
</feature>
<gene>
    <name evidence="2" type="ORF">N7463_005236</name>
</gene>
<sequence>MSPDHQQTGSGTMRRQLFSLSSVFHPQASKRASSQTVAVKEQPTCQERIHYPVFNPLDPRHNPEISTLSWRPQEKHNSSSESRSRMTWVQSISRRSLHKARSGLLALRSGLMRCSSEEETPDKGFVRPVALKRERQQHRGVSSGAYTTDTQEDLNFGAELSRMDPTPSSSINPDVRPLIRAPSINSIHRSPATLPASETTSKLSEISGRAVSNSRVNTTLANDHDPDFQFAGAGDLEANMNSKDYLTYTTPSTENYLLEQAWGVAISTDGLADPQPSWVEHEATNLQQQNISHAISDTQISDNQSSSVPISRQCSAEVRFAFPGIYLEALDQWVRQHGSTSPSQHITDIGHHSPNLSECSPNISQYSPSPDQRNPNLSQQTLNLSQHSFSPSQHNPKLEEEEGTSCDSQEPLECIVHQGNTYSRISPYHEYDEGLISLVPPQTPIAHSEETQSFSYPNPLNCISNRNFGQRWSSISERATTQWSSVEDYSSRYTPDNTTSRDIISTEITSMESMSNDTWSPIDSEVLFPSPVEDGNGYFIFDGKTNNQYPDRGNEPVKSAQNTTSNCGNSRGSQELTEGVSLGSLSLRLIPNGIAGAGLEFVEEDTDDEFYPGVVQPDRFGEILR</sequence>
<dbReference type="AlphaFoldDB" id="A0A9W9XS84"/>
<protein>
    <submittedName>
        <fullName evidence="2">Uncharacterized protein</fullName>
    </submittedName>
</protein>
<dbReference type="EMBL" id="JAPWDS010000003">
    <property type="protein sequence ID" value="KAJ5502362.1"/>
    <property type="molecule type" value="Genomic_DNA"/>
</dbReference>
<feature type="compositionally biased region" description="Basic and acidic residues" evidence="1">
    <location>
        <begin position="72"/>
        <end position="84"/>
    </location>
</feature>
<comment type="caution">
    <text evidence="2">The sequence shown here is derived from an EMBL/GenBank/DDBJ whole genome shotgun (WGS) entry which is preliminary data.</text>
</comment>
<dbReference type="OrthoDB" id="4185962at2759"/>
<evidence type="ECO:0000256" key="1">
    <source>
        <dbReference type="SAM" id="MobiDB-lite"/>
    </source>
</evidence>
<name>A0A9W9XS84_9EURO</name>
<proteinExistence type="predicted"/>
<feature type="region of interest" description="Disordered" evidence="1">
    <location>
        <begin position="53"/>
        <end position="85"/>
    </location>
</feature>
<feature type="region of interest" description="Disordered" evidence="1">
    <location>
        <begin position="338"/>
        <end position="407"/>
    </location>
</feature>
<feature type="compositionally biased region" description="Polar residues" evidence="1">
    <location>
        <begin position="559"/>
        <end position="575"/>
    </location>
</feature>
<dbReference type="Proteomes" id="UP001149954">
    <property type="component" value="Unassembled WGS sequence"/>
</dbReference>
<reference evidence="2" key="1">
    <citation type="submission" date="2022-12" db="EMBL/GenBank/DDBJ databases">
        <authorList>
            <person name="Petersen C."/>
        </authorList>
    </citation>
    <scope>NUCLEOTIDE SEQUENCE</scope>
    <source>
        <strain evidence="2">IBT 29495</strain>
    </source>
</reference>
<organism evidence="2 3">
    <name type="scientific">Penicillium fimorum</name>
    <dbReference type="NCBI Taxonomy" id="1882269"/>
    <lineage>
        <taxon>Eukaryota</taxon>
        <taxon>Fungi</taxon>
        <taxon>Dikarya</taxon>
        <taxon>Ascomycota</taxon>
        <taxon>Pezizomycotina</taxon>
        <taxon>Eurotiomycetes</taxon>
        <taxon>Eurotiomycetidae</taxon>
        <taxon>Eurotiales</taxon>
        <taxon>Aspergillaceae</taxon>
        <taxon>Penicillium</taxon>
    </lineage>
</organism>
<keyword evidence="3" id="KW-1185">Reference proteome</keyword>